<dbReference type="EMBL" id="AXZF01000091">
    <property type="protein sequence ID" value="ERT68019.1"/>
    <property type="molecule type" value="Genomic_DNA"/>
</dbReference>
<feature type="domain" description="Thiolase C-terminal" evidence="7">
    <location>
        <begin position="271"/>
        <end position="399"/>
    </location>
</feature>
<dbReference type="PATRIC" id="fig|1319815.3.peg.2027"/>
<evidence type="ECO:0000313" key="8">
    <source>
        <dbReference type="EMBL" id="ERT68019.1"/>
    </source>
</evidence>
<protein>
    <submittedName>
        <fullName evidence="8">Acetyl-CoA C-acetyltransferase</fullName>
    </submittedName>
</protein>
<comment type="caution">
    <text evidence="8">The sequence shown here is derived from an EMBL/GenBank/DDBJ whole genome shotgun (WGS) entry which is preliminary data.</text>
</comment>
<evidence type="ECO:0000313" key="9">
    <source>
        <dbReference type="Proteomes" id="UP000017081"/>
    </source>
</evidence>
<dbReference type="AlphaFoldDB" id="U7VA45"/>
<dbReference type="PROSITE" id="PS00099">
    <property type="entry name" value="THIOLASE_3"/>
    <property type="match status" value="1"/>
</dbReference>
<dbReference type="PROSITE" id="PS00737">
    <property type="entry name" value="THIOLASE_2"/>
    <property type="match status" value="1"/>
</dbReference>
<dbReference type="InterPro" id="IPR020615">
    <property type="entry name" value="Thiolase_acyl_enz_int_AS"/>
</dbReference>
<keyword evidence="3 5" id="KW-0012">Acyltransferase</keyword>
<dbReference type="NCBIfam" id="TIGR01930">
    <property type="entry name" value="AcCoA-C-Actrans"/>
    <property type="match status" value="1"/>
</dbReference>
<dbReference type="InterPro" id="IPR020610">
    <property type="entry name" value="Thiolase_AS"/>
</dbReference>
<evidence type="ECO:0000256" key="5">
    <source>
        <dbReference type="RuleBase" id="RU003557"/>
    </source>
</evidence>
<feature type="domain" description="Thiolase N-terminal" evidence="6">
    <location>
        <begin position="4"/>
        <end position="263"/>
    </location>
</feature>
<evidence type="ECO:0000256" key="3">
    <source>
        <dbReference type="ARBA" id="ARBA00023315"/>
    </source>
</evidence>
<gene>
    <name evidence="8" type="ORF">HMPREF0202_02106</name>
</gene>
<dbReference type="InterPro" id="IPR020613">
    <property type="entry name" value="Thiolase_CS"/>
</dbReference>
<dbReference type="PANTHER" id="PTHR18919:SF107">
    <property type="entry name" value="ACETYL-COA ACETYLTRANSFERASE, CYTOSOLIC"/>
    <property type="match status" value="1"/>
</dbReference>
<dbReference type="SUPFAM" id="SSF53901">
    <property type="entry name" value="Thiolase-like"/>
    <property type="match status" value="2"/>
</dbReference>
<dbReference type="InterPro" id="IPR016039">
    <property type="entry name" value="Thiolase-like"/>
</dbReference>
<evidence type="ECO:0000259" key="7">
    <source>
        <dbReference type="Pfam" id="PF02803"/>
    </source>
</evidence>
<dbReference type="CDD" id="cd00751">
    <property type="entry name" value="thiolase"/>
    <property type="match status" value="1"/>
</dbReference>
<dbReference type="InterPro" id="IPR020616">
    <property type="entry name" value="Thiolase_N"/>
</dbReference>
<dbReference type="Gene3D" id="3.40.47.10">
    <property type="match status" value="2"/>
</dbReference>
<evidence type="ECO:0000259" key="6">
    <source>
        <dbReference type="Pfam" id="PF00108"/>
    </source>
</evidence>
<dbReference type="STRING" id="1319815.HMPREF0202_02106"/>
<dbReference type="Pfam" id="PF02803">
    <property type="entry name" value="Thiolase_C"/>
    <property type="match status" value="1"/>
</dbReference>
<name>U7VA45_9FUSO</name>
<dbReference type="FunFam" id="3.40.47.10:FF:000010">
    <property type="entry name" value="Acetyl-CoA acetyltransferase (Thiolase)"/>
    <property type="match status" value="1"/>
</dbReference>
<proteinExistence type="inferred from homology"/>
<dbReference type="GO" id="GO:0003988">
    <property type="term" value="F:acetyl-CoA C-acyltransferase activity"/>
    <property type="evidence" value="ECO:0007669"/>
    <property type="project" value="UniProtKB-ARBA"/>
</dbReference>
<feature type="active site" description="Proton acceptor" evidence="4">
    <location>
        <position position="387"/>
    </location>
</feature>
<evidence type="ECO:0000256" key="1">
    <source>
        <dbReference type="ARBA" id="ARBA00010982"/>
    </source>
</evidence>
<evidence type="ECO:0000256" key="4">
    <source>
        <dbReference type="PIRSR" id="PIRSR000429-1"/>
    </source>
</evidence>
<dbReference type="RefSeq" id="WP_023051638.1">
    <property type="nucleotide sequence ID" value="NZ_CP173065.2"/>
</dbReference>
<dbReference type="InterPro" id="IPR002155">
    <property type="entry name" value="Thiolase"/>
</dbReference>
<accession>U7VA45</accession>
<dbReference type="PIRSF" id="PIRSF000429">
    <property type="entry name" value="Ac-CoA_Ac_transf"/>
    <property type="match status" value="1"/>
</dbReference>
<feature type="active site" description="Proton acceptor" evidence="4">
    <location>
        <position position="357"/>
    </location>
</feature>
<feature type="active site" description="Acyl-thioester intermediate" evidence="4">
    <location>
        <position position="88"/>
    </location>
</feature>
<dbReference type="Proteomes" id="UP000017081">
    <property type="component" value="Unassembled WGS sequence"/>
</dbReference>
<keyword evidence="9" id="KW-1185">Reference proteome</keyword>
<dbReference type="eggNOG" id="COG0183">
    <property type="taxonomic scope" value="Bacteria"/>
</dbReference>
<comment type="similarity">
    <text evidence="1 5">Belongs to the thiolase-like superfamily. Thiolase family.</text>
</comment>
<dbReference type="InterPro" id="IPR020617">
    <property type="entry name" value="Thiolase_C"/>
</dbReference>
<dbReference type="Pfam" id="PF00108">
    <property type="entry name" value="Thiolase_N"/>
    <property type="match status" value="1"/>
</dbReference>
<sequence length="402" mass="42731">MEKIYIVAAKRTPIGSFLGSLNKVSPSHLAGEVIKNILEETKVDPNNLDEVIVGNVLSAGHAQGVGRQSAVRGGVPYSVPAYSLNIICGSGMKAVMLAYQIIKSGEASLILAGGTESMSQAPHLLNHNIRTGIKMGDSLAKDHMILDALTDAFHGVHMGITAENIAEKHNISREEQDQFSIESQQKAIAAIDSGRFKDEIVPIEVKDRKETIVVDTDEYPNRKTSLEKLSQLRPAFKKDGSVTAGNASGINDGAAILLIASESAVKKYNLTPLVEIVGVGQGGVDPLVMGLGPVPAIKNVLDKTGMKLKDMDILELNEAFAVQSLGVMKELCEMYSIDPAWFNDKTNVNGGAIALGHPVGASGARILTTLVHEMKKRKSEYGLASLCIGGGMGTAIIVKNVQ</sequence>
<organism evidence="8 9">
    <name type="scientific">Cetobacterium somerae ATCC BAA-474</name>
    <dbReference type="NCBI Taxonomy" id="1319815"/>
    <lineage>
        <taxon>Bacteria</taxon>
        <taxon>Fusobacteriati</taxon>
        <taxon>Fusobacteriota</taxon>
        <taxon>Fusobacteriia</taxon>
        <taxon>Fusobacteriales</taxon>
        <taxon>Fusobacteriaceae</taxon>
        <taxon>Cetobacterium</taxon>
    </lineage>
</organism>
<evidence type="ECO:0000256" key="2">
    <source>
        <dbReference type="ARBA" id="ARBA00022679"/>
    </source>
</evidence>
<dbReference type="HOGENOM" id="CLU_031026_0_0_0"/>
<dbReference type="PROSITE" id="PS00098">
    <property type="entry name" value="THIOLASE_1"/>
    <property type="match status" value="1"/>
</dbReference>
<keyword evidence="2 5" id="KW-0808">Transferase</keyword>
<reference evidence="8 9" key="1">
    <citation type="submission" date="2013-08" db="EMBL/GenBank/DDBJ databases">
        <authorList>
            <person name="Weinstock G."/>
            <person name="Sodergren E."/>
            <person name="Wylie T."/>
            <person name="Fulton L."/>
            <person name="Fulton R."/>
            <person name="Fronick C."/>
            <person name="O'Laughlin M."/>
            <person name="Godfrey J."/>
            <person name="Miner T."/>
            <person name="Herter B."/>
            <person name="Appelbaum E."/>
            <person name="Cordes M."/>
            <person name="Lek S."/>
            <person name="Wollam A."/>
            <person name="Pepin K.H."/>
            <person name="Palsikar V.B."/>
            <person name="Mitreva M."/>
            <person name="Wilson R.K."/>
        </authorList>
    </citation>
    <scope>NUCLEOTIDE SEQUENCE [LARGE SCALE GENOMIC DNA]</scope>
    <source>
        <strain evidence="8 9">ATCC BAA-474</strain>
    </source>
</reference>
<dbReference type="PANTHER" id="PTHR18919">
    <property type="entry name" value="ACETYL-COA C-ACYLTRANSFERASE"/>
    <property type="match status" value="1"/>
</dbReference>